<feature type="compositionally biased region" description="Polar residues" evidence="1">
    <location>
        <begin position="111"/>
        <end position="134"/>
    </location>
</feature>
<feature type="region of interest" description="Disordered" evidence="1">
    <location>
        <begin position="99"/>
        <end position="201"/>
    </location>
</feature>
<feature type="compositionally biased region" description="Basic and acidic residues" evidence="1">
    <location>
        <begin position="569"/>
        <end position="579"/>
    </location>
</feature>
<feature type="region of interest" description="Disordered" evidence="1">
    <location>
        <begin position="218"/>
        <end position="285"/>
    </location>
</feature>
<dbReference type="EMBL" id="VXIV02000423">
    <property type="protein sequence ID" value="KAF6038358.1"/>
    <property type="molecule type" value="Genomic_DNA"/>
</dbReference>
<dbReference type="InterPro" id="IPR033207">
    <property type="entry name" value="CCP110"/>
</dbReference>
<feature type="compositionally biased region" description="Basic and acidic residues" evidence="1">
    <location>
        <begin position="645"/>
        <end position="670"/>
    </location>
</feature>
<protein>
    <submittedName>
        <fullName evidence="2">Uncharacterized protein</fullName>
    </submittedName>
</protein>
<dbReference type="PANTHER" id="PTHR13594:SF1">
    <property type="entry name" value="CENTRIOLAR COILED-COIL PROTEIN OF 110 KDA"/>
    <property type="match status" value="1"/>
</dbReference>
<evidence type="ECO:0000256" key="1">
    <source>
        <dbReference type="SAM" id="MobiDB-lite"/>
    </source>
</evidence>
<comment type="caution">
    <text evidence="2">The sequence shown here is derived from an EMBL/GenBank/DDBJ whole genome shotgun (WGS) entry which is preliminary data.</text>
</comment>
<feature type="compositionally biased region" description="Polar residues" evidence="1">
    <location>
        <begin position="262"/>
        <end position="280"/>
    </location>
</feature>
<dbReference type="GO" id="GO:0032053">
    <property type="term" value="P:ciliary basal body organization"/>
    <property type="evidence" value="ECO:0007669"/>
    <property type="project" value="TreeGrafter"/>
</dbReference>
<dbReference type="GO" id="GO:0032465">
    <property type="term" value="P:regulation of cytokinesis"/>
    <property type="evidence" value="ECO:0007669"/>
    <property type="project" value="InterPro"/>
</dbReference>
<dbReference type="GO" id="GO:0007099">
    <property type="term" value="P:centriole replication"/>
    <property type="evidence" value="ECO:0007669"/>
    <property type="project" value="InterPro"/>
</dbReference>
<feature type="compositionally biased region" description="Basic and acidic residues" evidence="1">
    <location>
        <begin position="519"/>
        <end position="529"/>
    </location>
</feature>
<reference evidence="2" key="1">
    <citation type="submission" date="2020-06" db="EMBL/GenBank/DDBJ databases">
        <title>Draft genome of Bugula neritina, a colonial animal packing powerful symbionts and potential medicines.</title>
        <authorList>
            <person name="Rayko M."/>
        </authorList>
    </citation>
    <scope>NUCLEOTIDE SEQUENCE [LARGE SCALE GENOMIC DNA]</scope>
    <source>
        <strain evidence="2">Kwan_BN1</strain>
    </source>
</reference>
<feature type="compositionally biased region" description="Polar residues" evidence="1">
    <location>
        <begin position="580"/>
        <end position="590"/>
    </location>
</feature>
<name>A0A7J7KKZ6_BUGNE</name>
<sequence>MENLKECDALTCRLDEKVEDSKTQWQAFLTSQLKYKSAMSCEGKILPPPVMTLEKRRKMQLYRKQAYIVEVRIKSRSRDKALLNSIQGALEQANIVKTDTSGSSDHVDYDVQNSSQSFSSHAATNTESSVTSYQEIGLTQDESKKKGKPVANLAKDTKVQQSKVPRRRYNSEGKSDSDSTTADLTKPCPSRNLPTHSKKWHSSGNLLAIPFEQYERQVSELSRPKRKHSGERSRMFRTPSPQSMLKKDVLHTRPSSTPPVILSTNERVPENPTNKHSQGNVLKDRSTCDQLKQLKPELSSKQTVSCKVLTRNTFYEHAQCTCVKQKLASLLSGVSSNNPQRQTDDCKAVTKSVDIQVSPVHTCNSSDDTLRSTSPIADVDHSESLSEYIPFTAHTDDMPLLVIEKSPSSSQNSAQSLKRTESYTVFEPSSTSIDTVIEVESMPSLPLVPPLRLALDSPTCADESIKENGSACTGGGRKRSLSMQSYTVEEPSEALINFTLSSTSDDLAETSLPAHNSSKKSDAVHKHDSTTNSTEKSSIKLFKSRIPTPKSTNTLLSKCHFDTPSPAVEKGESEAKRELQINNRPFSTPVNAARHRQFVRLVNQKVLSNRSLTPTPPSRAMTPTPPSRPRSELGTQYTRSRSHSRGRDRSTRGQSKVEAESPLKDYEGKKNKLAKARKQLALLKSKFLSIASNKQMLQSEIQSQDISDDKTAKVVNENASGASEHGAGKGKENSLSTHHAKQTTQNVSSAVATPNHKHYIEEIKESSPTGNILSVSHKTNRASGDHKARNVRLAHSDYQDTPQLKKTTNSKLHALVKGHLCRKLYKSSKVRSIVKTIQDCQNLLPSISRAGSHSAIQDVNFQTKLKIQMAAAKKDLYDVFFNTPTHQKMALIKQSEMVLARHRQRRLNKSKSTEASSRSTRRGSNRDENLRVNAKPRLHTSMHTTVHQQHLHNTNNMKPLVV</sequence>
<dbReference type="GO" id="GO:0005814">
    <property type="term" value="C:centriole"/>
    <property type="evidence" value="ECO:0007669"/>
    <property type="project" value="InterPro"/>
</dbReference>
<dbReference type="GO" id="GO:1903723">
    <property type="term" value="P:negative regulation of centriole elongation"/>
    <property type="evidence" value="ECO:0007669"/>
    <property type="project" value="TreeGrafter"/>
</dbReference>
<dbReference type="AlphaFoldDB" id="A0A7J7KKZ6"/>
<dbReference type="Proteomes" id="UP000593567">
    <property type="component" value="Unassembled WGS sequence"/>
</dbReference>
<dbReference type="OrthoDB" id="10028852at2759"/>
<feature type="region of interest" description="Disordered" evidence="1">
    <location>
        <begin position="718"/>
        <end position="753"/>
    </location>
</feature>
<keyword evidence="3" id="KW-1185">Reference proteome</keyword>
<feature type="region of interest" description="Disordered" evidence="1">
    <location>
        <begin position="903"/>
        <end position="962"/>
    </location>
</feature>
<dbReference type="Pfam" id="PF16025">
    <property type="entry name" value="CaM_bind"/>
    <property type="match status" value="1"/>
</dbReference>
<evidence type="ECO:0000313" key="2">
    <source>
        <dbReference type="EMBL" id="KAF6038358.1"/>
    </source>
</evidence>
<dbReference type="PANTHER" id="PTHR13594">
    <property type="entry name" value="CENTRIOLAR COILED-COIL PROTEIN OF 110 KDA"/>
    <property type="match status" value="1"/>
</dbReference>
<organism evidence="2 3">
    <name type="scientific">Bugula neritina</name>
    <name type="common">Brown bryozoan</name>
    <name type="synonym">Sertularia neritina</name>
    <dbReference type="NCBI Taxonomy" id="10212"/>
    <lineage>
        <taxon>Eukaryota</taxon>
        <taxon>Metazoa</taxon>
        <taxon>Spiralia</taxon>
        <taxon>Lophotrochozoa</taxon>
        <taxon>Bryozoa</taxon>
        <taxon>Gymnolaemata</taxon>
        <taxon>Cheilostomatida</taxon>
        <taxon>Flustrina</taxon>
        <taxon>Buguloidea</taxon>
        <taxon>Bugulidae</taxon>
        <taxon>Bugula</taxon>
    </lineage>
</organism>
<proteinExistence type="predicted"/>
<feature type="region of interest" description="Disordered" evidence="1">
    <location>
        <begin position="508"/>
        <end position="592"/>
    </location>
</feature>
<gene>
    <name evidence="2" type="ORF">EB796_003335</name>
</gene>
<feature type="compositionally biased region" description="Polar residues" evidence="1">
    <location>
        <begin position="941"/>
        <end position="962"/>
    </location>
</feature>
<feature type="compositionally biased region" description="Polar residues" evidence="1">
    <location>
        <begin position="733"/>
        <end position="752"/>
    </location>
</feature>
<accession>A0A7J7KKZ6</accession>
<evidence type="ECO:0000313" key="3">
    <source>
        <dbReference type="Proteomes" id="UP000593567"/>
    </source>
</evidence>
<dbReference type="PROSITE" id="PS50096">
    <property type="entry name" value="IQ"/>
    <property type="match status" value="1"/>
</dbReference>
<feature type="region of interest" description="Disordered" evidence="1">
    <location>
        <begin position="604"/>
        <end position="670"/>
    </location>
</feature>